<dbReference type="RefSeq" id="WP_341636300.1">
    <property type="nucleotide sequence ID" value="NZ_JBANDX010000412.1"/>
</dbReference>
<evidence type="ECO:0008006" key="3">
    <source>
        <dbReference type="Google" id="ProtNLM"/>
    </source>
</evidence>
<gene>
    <name evidence="1" type="ORF">V8Z71_25070</name>
</gene>
<name>A0ABU9G1J2_9VIBR</name>
<reference evidence="1 2" key="1">
    <citation type="submission" date="2024-02" db="EMBL/GenBank/DDBJ databases">
        <title>Bacteria isolated from the canopy kelp, Nereocystis luetkeana.</title>
        <authorList>
            <person name="Pfister C.A."/>
            <person name="Younker I.T."/>
            <person name="Light S.H."/>
        </authorList>
    </citation>
    <scope>NUCLEOTIDE SEQUENCE [LARGE SCALE GENOMIC DNA]</scope>
    <source>
        <strain evidence="1 2">TI.1.15</strain>
    </source>
</reference>
<protein>
    <recommendedName>
        <fullName evidence="3">Antibiotic biosynthesis monooxygenase</fullName>
    </recommendedName>
</protein>
<dbReference type="Proteomes" id="UP001377160">
    <property type="component" value="Unassembled WGS sequence"/>
</dbReference>
<proteinExistence type="predicted"/>
<keyword evidence="2" id="KW-1185">Reference proteome</keyword>
<dbReference type="EMBL" id="JBANDX010000412">
    <property type="protein sequence ID" value="MEL0611504.1"/>
    <property type="molecule type" value="Genomic_DNA"/>
</dbReference>
<evidence type="ECO:0000313" key="1">
    <source>
        <dbReference type="EMBL" id="MEL0611504.1"/>
    </source>
</evidence>
<accession>A0ABU9G1J2</accession>
<feature type="non-terminal residue" evidence="1">
    <location>
        <position position="1"/>
    </location>
</feature>
<sequence length="68" mass="7630">YAASGYMVSSFKVDIFPTEAGKYIEVYTEVKAGTPHTKVRDAHQLIEQAIESMPQNELVSYELIYSSP</sequence>
<evidence type="ECO:0000313" key="2">
    <source>
        <dbReference type="Proteomes" id="UP001377160"/>
    </source>
</evidence>
<organism evidence="1 2">
    <name type="scientific">Vibrio echinoideorum</name>
    <dbReference type="NCBI Taxonomy" id="2100116"/>
    <lineage>
        <taxon>Bacteria</taxon>
        <taxon>Pseudomonadati</taxon>
        <taxon>Pseudomonadota</taxon>
        <taxon>Gammaproteobacteria</taxon>
        <taxon>Vibrionales</taxon>
        <taxon>Vibrionaceae</taxon>
        <taxon>Vibrio</taxon>
    </lineage>
</organism>
<comment type="caution">
    <text evidence="1">The sequence shown here is derived from an EMBL/GenBank/DDBJ whole genome shotgun (WGS) entry which is preliminary data.</text>
</comment>
<feature type="non-terminal residue" evidence="1">
    <location>
        <position position="68"/>
    </location>
</feature>